<dbReference type="InterPro" id="IPR037401">
    <property type="entry name" value="SnoaL-like"/>
</dbReference>
<dbReference type="Gene3D" id="3.10.450.50">
    <property type="match status" value="1"/>
</dbReference>
<evidence type="ECO:0000313" key="3">
    <source>
        <dbReference type="EMBL" id="MCY1074602.1"/>
    </source>
</evidence>
<feature type="domain" description="SnoaL-like" evidence="2">
    <location>
        <begin position="46"/>
        <end position="171"/>
    </location>
</feature>
<feature type="signal peptide" evidence="1">
    <location>
        <begin position="1"/>
        <end position="22"/>
    </location>
</feature>
<evidence type="ECO:0000313" key="4">
    <source>
        <dbReference type="Proteomes" id="UP001207654"/>
    </source>
</evidence>
<reference evidence="3 4" key="1">
    <citation type="submission" date="2022-11" db="EMBL/GenBank/DDBJ databases">
        <title>Minimal conservation of predation-associated metabolite biosynthetic gene clusters underscores biosynthetic potential of Myxococcota including descriptions for ten novel species: Archangium lansinium sp. nov., Myxococcus landrumus sp. nov., Nannocystis bai.</title>
        <authorList>
            <person name="Ahearne A."/>
            <person name="Stevens C."/>
            <person name="Phillips K."/>
        </authorList>
    </citation>
    <scope>NUCLEOTIDE SEQUENCE [LARGE SCALE GENOMIC DNA]</scope>
    <source>
        <strain evidence="3 4">MIWBW</strain>
    </source>
</reference>
<organism evidence="3 4">
    <name type="scientific">Archangium lansingense</name>
    <dbReference type="NCBI Taxonomy" id="2995310"/>
    <lineage>
        <taxon>Bacteria</taxon>
        <taxon>Pseudomonadati</taxon>
        <taxon>Myxococcota</taxon>
        <taxon>Myxococcia</taxon>
        <taxon>Myxococcales</taxon>
        <taxon>Cystobacterineae</taxon>
        <taxon>Archangiaceae</taxon>
        <taxon>Archangium</taxon>
    </lineage>
</organism>
<gene>
    <name evidence="3" type="ORF">OV287_08890</name>
</gene>
<keyword evidence="1" id="KW-0732">Signal</keyword>
<comment type="caution">
    <text evidence="3">The sequence shown here is derived from an EMBL/GenBank/DDBJ whole genome shotgun (WGS) entry which is preliminary data.</text>
</comment>
<dbReference type="InterPro" id="IPR032710">
    <property type="entry name" value="NTF2-like_dom_sf"/>
</dbReference>
<protein>
    <submittedName>
        <fullName evidence="3">Nuclear transport factor 2 family protein</fullName>
    </submittedName>
</protein>
<evidence type="ECO:0000259" key="2">
    <source>
        <dbReference type="Pfam" id="PF13474"/>
    </source>
</evidence>
<dbReference type="RefSeq" id="WP_267533564.1">
    <property type="nucleotide sequence ID" value="NZ_JAPNKA010000001.1"/>
</dbReference>
<dbReference type="Proteomes" id="UP001207654">
    <property type="component" value="Unassembled WGS sequence"/>
</dbReference>
<feature type="chain" id="PRO_5045209610" evidence="1">
    <location>
        <begin position="23"/>
        <end position="179"/>
    </location>
</feature>
<keyword evidence="4" id="KW-1185">Reference proteome</keyword>
<dbReference type="EMBL" id="JAPNKA010000001">
    <property type="protein sequence ID" value="MCY1074602.1"/>
    <property type="molecule type" value="Genomic_DNA"/>
</dbReference>
<sequence length="179" mass="20450">MRTMQFVIALVLVLGFHGISQASEPCCEQDRTHSGTHQGRRDEAAILQAVQDFAEGSIRRDMRMLMGLWDARAADEVSFIQVENELPVRGLENFRAYYEGFLAHLIILSGEVSDVQIQRFGDMAYVLCRYHWVVKSVAGGPEMYQPTRATLVLRKQGQHWRYLHLHESITYQPKADTAP</sequence>
<evidence type="ECO:0000256" key="1">
    <source>
        <dbReference type="SAM" id="SignalP"/>
    </source>
</evidence>
<proteinExistence type="predicted"/>
<dbReference type="SUPFAM" id="SSF54427">
    <property type="entry name" value="NTF2-like"/>
    <property type="match status" value="1"/>
</dbReference>
<accession>A0ABT4A0U3</accession>
<name>A0ABT4A0U3_9BACT</name>
<dbReference type="Pfam" id="PF13474">
    <property type="entry name" value="SnoaL_3"/>
    <property type="match status" value="1"/>
</dbReference>